<evidence type="ECO:0000313" key="5">
    <source>
        <dbReference type="Proteomes" id="UP001054945"/>
    </source>
</evidence>
<proteinExistence type="predicted"/>
<comment type="caution">
    <text evidence="4">The sequence shown here is derived from an EMBL/GenBank/DDBJ whole genome shotgun (WGS) entry which is preliminary data.</text>
</comment>
<feature type="region of interest" description="Disordered" evidence="2">
    <location>
        <begin position="153"/>
        <end position="191"/>
    </location>
</feature>
<dbReference type="InterPro" id="IPR000618">
    <property type="entry name" value="Insect_cuticle"/>
</dbReference>
<accession>A0AAV4N709</accession>
<protein>
    <submittedName>
        <fullName evidence="4">Uncharacterized protein</fullName>
    </submittedName>
</protein>
<evidence type="ECO:0000256" key="1">
    <source>
        <dbReference type="PROSITE-ProRule" id="PRU00497"/>
    </source>
</evidence>
<feature type="compositionally biased region" description="Pro residues" evidence="2">
    <location>
        <begin position="182"/>
        <end position="191"/>
    </location>
</feature>
<feature type="signal peptide" evidence="3">
    <location>
        <begin position="1"/>
        <end position="16"/>
    </location>
</feature>
<dbReference type="InterPro" id="IPR050468">
    <property type="entry name" value="Cuticle_Struct_Prot"/>
</dbReference>
<evidence type="ECO:0000256" key="3">
    <source>
        <dbReference type="SAM" id="SignalP"/>
    </source>
</evidence>
<keyword evidence="1" id="KW-0193">Cuticle</keyword>
<dbReference type="EMBL" id="BPLR01003003">
    <property type="protein sequence ID" value="GIX80164.1"/>
    <property type="molecule type" value="Genomic_DNA"/>
</dbReference>
<evidence type="ECO:0000313" key="4">
    <source>
        <dbReference type="EMBL" id="GIX80164.1"/>
    </source>
</evidence>
<evidence type="ECO:0000256" key="2">
    <source>
        <dbReference type="SAM" id="MobiDB-lite"/>
    </source>
</evidence>
<organism evidence="4 5">
    <name type="scientific">Caerostris extrusa</name>
    <name type="common">Bark spider</name>
    <name type="synonym">Caerostris bankana</name>
    <dbReference type="NCBI Taxonomy" id="172846"/>
    <lineage>
        <taxon>Eukaryota</taxon>
        <taxon>Metazoa</taxon>
        <taxon>Ecdysozoa</taxon>
        <taxon>Arthropoda</taxon>
        <taxon>Chelicerata</taxon>
        <taxon>Arachnida</taxon>
        <taxon>Araneae</taxon>
        <taxon>Araneomorphae</taxon>
        <taxon>Entelegynae</taxon>
        <taxon>Araneoidea</taxon>
        <taxon>Araneidae</taxon>
        <taxon>Caerostris</taxon>
    </lineage>
</organism>
<dbReference type="GO" id="GO:0062129">
    <property type="term" value="C:chitin-based extracellular matrix"/>
    <property type="evidence" value="ECO:0007669"/>
    <property type="project" value="TreeGrafter"/>
</dbReference>
<name>A0AAV4N709_CAEEX</name>
<reference evidence="4 5" key="1">
    <citation type="submission" date="2021-06" db="EMBL/GenBank/DDBJ databases">
        <title>Caerostris extrusa draft genome.</title>
        <authorList>
            <person name="Kono N."/>
            <person name="Arakawa K."/>
        </authorList>
    </citation>
    <scope>NUCLEOTIDE SEQUENCE [LARGE SCALE GENOMIC DNA]</scope>
</reference>
<keyword evidence="5" id="KW-1185">Reference proteome</keyword>
<dbReference type="PANTHER" id="PTHR10380">
    <property type="entry name" value="CUTICLE PROTEIN"/>
    <property type="match status" value="1"/>
</dbReference>
<feature type="chain" id="PRO_5043674598" evidence="3">
    <location>
        <begin position="17"/>
        <end position="191"/>
    </location>
</feature>
<sequence length="191" mass="20922">MGTVVFLICVITAATGQRFVPRSEQPSSLTRQDSFRPYAFNYDVLRNDGQIQNSRTESADGSGRVQGSYFLTNDEGHYREVLYLADEDGFRTIIRTNEPGTKSSNPAGVVMEYTTEIQRRFQNIAQESIAPLFNSAFGSSSRGPLPLVNLLSGHLSPIPPKSPSRPEPAPKPPLINGRGPLFIPPGYLPPA</sequence>
<feature type="compositionally biased region" description="Pro residues" evidence="2">
    <location>
        <begin position="157"/>
        <end position="173"/>
    </location>
</feature>
<dbReference type="Proteomes" id="UP001054945">
    <property type="component" value="Unassembled WGS sequence"/>
</dbReference>
<dbReference type="PANTHER" id="PTHR10380:SF235">
    <property type="entry name" value="CUTICULAR PROTEIN 73D, ISOFORM B"/>
    <property type="match status" value="1"/>
</dbReference>
<dbReference type="PROSITE" id="PS51155">
    <property type="entry name" value="CHIT_BIND_RR_2"/>
    <property type="match status" value="1"/>
</dbReference>
<keyword evidence="3" id="KW-0732">Signal</keyword>
<dbReference type="Pfam" id="PF00379">
    <property type="entry name" value="Chitin_bind_4"/>
    <property type="match status" value="1"/>
</dbReference>
<dbReference type="GO" id="GO:0008010">
    <property type="term" value="F:structural constituent of chitin-based larval cuticle"/>
    <property type="evidence" value="ECO:0007669"/>
    <property type="project" value="TreeGrafter"/>
</dbReference>
<gene>
    <name evidence="4" type="ORF">CEXT_131511</name>
</gene>
<dbReference type="AlphaFoldDB" id="A0AAV4N709"/>